<dbReference type="Pfam" id="PF13414">
    <property type="entry name" value="TPR_11"/>
    <property type="match status" value="1"/>
</dbReference>
<name>A0A9W9ZDT0_9CNID</name>
<reference evidence="6" key="1">
    <citation type="submission" date="2023-01" db="EMBL/GenBank/DDBJ databases">
        <title>Genome assembly of the deep-sea coral Lophelia pertusa.</title>
        <authorList>
            <person name="Herrera S."/>
            <person name="Cordes E."/>
        </authorList>
    </citation>
    <scope>NUCLEOTIDE SEQUENCE</scope>
    <source>
        <strain evidence="6">USNM1676648</strain>
        <tissue evidence="6">Polyp</tissue>
    </source>
</reference>
<dbReference type="Proteomes" id="UP001163046">
    <property type="component" value="Unassembled WGS sequence"/>
</dbReference>
<dbReference type="InterPro" id="IPR019734">
    <property type="entry name" value="TPR_rpt"/>
</dbReference>
<dbReference type="GO" id="GO:0006570">
    <property type="term" value="P:tyrosine metabolic process"/>
    <property type="evidence" value="ECO:0007669"/>
    <property type="project" value="TreeGrafter"/>
</dbReference>
<comment type="similarity">
    <text evidence="1">Belongs to the TTC36 family.</text>
</comment>
<feature type="repeat" description="TPR" evidence="4">
    <location>
        <begin position="117"/>
        <end position="150"/>
    </location>
</feature>
<dbReference type="PROSITE" id="PS50005">
    <property type="entry name" value="TPR"/>
    <property type="match status" value="1"/>
</dbReference>
<dbReference type="SMART" id="SM00028">
    <property type="entry name" value="TPR"/>
    <property type="match status" value="3"/>
</dbReference>
<accession>A0A9W9ZDT0</accession>
<comment type="caution">
    <text evidence="6">The sequence shown here is derived from an EMBL/GenBank/DDBJ whole genome shotgun (WGS) entry which is preliminary data.</text>
</comment>
<dbReference type="PANTHER" id="PTHR21405">
    <property type="entry name" value="CDNA SEQUENCE BC021608"/>
    <property type="match status" value="1"/>
</dbReference>
<evidence type="ECO:0000256" key="4">
    <source>
        <dbReference type="PROSITE-ProRule" id="PRU00339"/>
    </source>
</evidence>
<dbReference type="SUPFAM" id="SSF48452">
    <property type="entry name" value="TPR-like"/>
    <property type="match status" value="1"/>
</dbReference>
<evidence type="ECO:0000256" key="2">
    <source>
        <dbReference type="ARBA" id="ARBA00022737"/>
    </source>
</evidence>
<sequence length="181" mass="19941">MATSEKDQAVLESIFNPLLPLGDIPPKHQDENEINEESTEASKRSKDLEASGVEKAEQGDLEGALECFNEACEICPSRPSCFNNRAQLWRLKGDVSSALEDLNKAIELSRDRGSAAAQAYTQRGLIYRLNGEEEKALEDFTKAAQLGSTFAKTMVVQMNPYAAMCNKMLAEAINKLRGEPQ</sequence>
<keyword evidence="3 4" id="KW-0802">TPR repeat</keyword>
<dbReference type="InterPro" id="IPR011990">
    <property type="entry name" value="TPR-like_helical_dom_sf"/>
</dbReference>
<dbReference type="InterPro" id="IPR038906">
    <property type="entry name" value="TTC36"/>
</dbReference>
<dbReference type="OrthoDB" id="539634at2759"/>
<evidence type="ECO:0000256" key="5">
    <source>
        <dbReference type="SAM" id="MobiDB-lite"/>
    </source>
</evidence>
<dbReference type="FunFam" id="1.25.40.10:FF:000213">
    <property type="entry name" value="Tetratricopeptide repeat domain 36"/>
    <property type="match status" value="1"/>
</dbReference>
<dbReference type="PANTHER" id="PTHR21405:SF0">
    <property type="entry name" value="TETRATRICOPEPTIDE REPEAT PROTEIN 36"/>
    <property type="match status" value="1"/>
</dbReference>
<dbReference type="Gene3D" id="1.25.40.10">
    <property type="entry name" value="Tetratricopeptide repeat domain"/>
    <property type="match status" value="1"/>
</dbReference>
<feature type="region of interest" description="Disordered" evidence="5">
    <location>
        <begin position="18"/>
        <end position="55"/>
    </location>
</feature>
<evidence type="ECO:0000256" key="1">
    <source>
        <dbReference type="ARBA" id="ARBA00006995"/>
    </source>
</evidence>
<organism evidence="6 7">
    <name type="scientific">Desmophyllum pertusum</name>
    <dbReference type="NCBI Taxonomy" id="174260"/>
    <lineage>
        <taxon>Eukaryota</taxon>
        <taxon>Metazoa</taxon>
        <taxon>Cnidaria</taxon>
        <taxon>Anthozoa</taxon>
        <taxon>Hexacorallia</taxon>
        <taxon>Scleractinia</taxon>
        <taxon>Caryophylliina</taxon>
        <taxon>Caryophylliidae</taxon>
        <taxon>Desmophyllum</taxon>
    </lineage>
</organism>
<keyword evidence="2" id="KW-0677">Repeat</keyword>
<proteinExistence type="inferred from homology"/>
<protein>
    <submittedName>
        <fullName evidence="6">Tetratricopeptide repeat protein 36</fullName>
    </submittedName>
</protein>
<evidence type="ECO:0000313" key="7">
    <source>
        <dbReference type="Proteomes" id="UP001163046"/>
    </source>
</evidence>
<evidence type="ECO:0000313" key="6">
    <source>
        <dbReference type="EMBL" id="KAJ7379671.1"/>
    </source>
</evidence>
<dbReference type="EMBL" id="MU826356">
    <property type="protein sequence ID" value="KAJ7379671.1"/>
    <property type="molecule type" value="Genomic_DNA"/>
</dbReference>
<gene>
    <name evidence="6" type="primary">TTC36</name>
    <name evidence="6" type="ORF">OS493_014075</name>
</gene>
<feature type="compositionally biased region" description="Basic and acidic residues" evidence="5">
    <location>
        <begin position="40"/>
        <end position="55"/>
    </location>
</feature>
<dbReference type="AlphaFoldDB" id="A0A9W9ZDT0"/>
<keyword evidence="7" id="KW-1185">Reference proteome</keyword>
<dbReference type="Pfam" id="PF13181">
    <property type="entry name" value="TPR_8"/>
    <property type="match status" value="1"/>
</dbReference>
<evidence type="ECO:0000256" key="3">
    <source>
        <dbReference type="ARBA" id="ARBA00022803"/>
    </source>
</evidence>